<sequence length="511" mass="60894">MYQLLETQPDFNCINKDGQAEYAIYDPQLSLLCKKCLEEESRQNLQVLKLQDAMKKVEEKLDLVEIKINSQKNKLSELINSTREFRTQILTFFDHLLATLQIWNQELQYMNKNSNKFQELSQLVTKQTTSFEQQFNLNNYIYKTKICNRFREYNFDYQNEQQKFSRLLTKLMKETQVPNFETQINLTMNQQVPQKECCLNIAFNFSDSLMISTKVQNIQIWRFDNGKINMPQNLGNHDDWVNCIIYSKQQEAFFSGSDDETIRIWKLQNNSWTSSKPFKKHKVYSLLLNSKEDQLFSGGNDHQIIVWKVNLKMNELILVYELSKHKDSVLSMSLNQSENILVSCSNLRSEIIVWENGQDNKMKFKQLVKQSQSQHYPGKKLFFLSENYFIWVTANRDADKIFVFERKNGRFQENSEQTIELNQERENDDMFLFPIVKDEKTQLIIVRHKTHIYFLKDFGQGKLKIIQQLNCETTNIYGTITNNMQYLIYWDSKTQGYTVYEFKRTEIQVHQ</sequence>
<dbReference type="InterPro" id="IPR001680">
    <property type="entry name" value="WD40_rpt"/>
</dbReference>
<dbReference type="EMBL" id="CAJJDP010000011">
    <property type="protein sequence ID" value="CAD8140681.1"/>
    <property type="molecule type" value="Genomic_DNA"/>
</dbReference>
<gene>
    <name evidence="3" type="ORF">POCTA_138.1.T0120030</name>
</gene>
<evidence type="ECO:0000256" key="1">
    <source>
        <dbReference type="PROSITE-ProRule" id="PRU00221"/>
    </source>
</evidence>
<name>A0A8S1SH69_PAROT</name>
<keyword evidence="4" id="KW-1185">Reference proteome</keyword>
<dbReference type="GO" id="GO:0016226">
    <property type="term" value="P:iron-sulfur cluster assembly"/>
    <property type="evidence" value="ECO:0007669"/>
    <property type="project" value="TreeGrafter"/>
</dbReference>
<dbReference type="Proteomes" id="UP000683925">
    <property type="component" value="Unassembled WGS sequence"/>
</dbReference>
<evidence type="ECO:0008006" key="5">
    <source>
        <dbReference type="Google" id="ProtNLM"/>
    </source>
</evidence>
<feature type="coiled-coil region" evidence="2">
    <location>
        <begin position="47"/>
        <end position="81"/>
    </location>
</feature>
<evidence type="ECO:0000256" key="2">
    <source>
        <dbReference type="SAM" id="Coils"/>
    </source>
</evidence>
<feature type="repeat" description="WD" evidence="1">
    <location>
        <begin position="234"/>
        <end position="275"/>
    </location>
</feature>
<protein>
    <recommendedName>
        <fullName evidence="5">WD40-repeat-containing domain</fullName>
    </recommendedName>
</protein>
<dbReference type="PANTHER" id="PTHR19920:SF0">
    <property type="entry name" value="CYTOSOLIC IRON-SULFUR PROTEIN ASSEMBLY PROTEIN CIAO1-RELATED"/>
    <property type="match status" value="1"/>
</dbReference>
<reference evidence="3" key="1">
    <citation type="submission" date="2021-01" db="EMBL/GenBank/DDBJ databases">
        <authorList>
            <consortium name="Genoscope - CEA"/>
            <person name="William W."/>
        </authorList>
    </citation>
    <scope>NUCLEOTIDE SEQUENCE</scope>
</reference>
<dbReference type="OrthoDB" id="6262491at2759"/>
<dbReference type="Pfam" id="PF00400">
    <property type="entry name" value="WD40"/>
    <property type="match status" value="3"/>
</dbReference>
<keyword evidence="1" id="KW-0853">WD repeat</keyword>
<accession>A0A8S1SH69</accession>
<dbReference type="PANTHER" id="PTHR19920">
    <property type="entry name" value="WD40 PROTEIN CIAO1"/>
    <property type="match status" value="1"/>
</dbReference>
<proteinExistence type="predicted"/>
<comment type="caution">
    <text evidence="3">The sequence shown here is derived from an EMBL/GenBank/DDBJ whole genome shotgun (WGS) entry which is preliminary data.</text>
</comment>
<dbReference type="GO" id="GO:0097361">
    <property type="term" value="C:cytosolic [4Fe-4S] assembly targeting complex"/>
    <property type="evidence" value="ECO:0007669"/>
    <property type="project" value="TreeGrafter"/>
</dbReference>
<keyword evidence="2" id="KW-0175">Coiled coil</keyword>
<organism evidence="3 4">
    <name type="scientific">Paramecium octaurelia</name>
    <dbReference type="NCBI Taxonomy" id="43137"/>
    <lineage>
        <taxon>Eukaryota</taxon>
        <taxon>Sar</taxon>
        <taxon>Alveolata</taxon>
        <taxon>Ciliophora</taxon>
        <taxon>Intramacronucleata</taxon>
        <taxon>Oligohymenophorea</taxon>
        <taxon>Peniculida</taxon>
        <taxon>Parameciidae</taxon>
        <taxon>Paramecium</taxon>
    </lineage>
</organism>
<dbReference type="AlphaFoldDB" id="A0A8S1SH69"/>
<dbReference type="PROSITE" id="PS50082">
    <property type="entry name" value="WD_REPEATS_2"/>
    <property type="match status" value="1"/>
</dbReference>
<dbReference type="OMA" id="HQIIVWK"/>
<evidence type="ECO:0000313" key="3">
    <source>
        <dbReference type="EMBL" id="CAD8140681.1"/>
    </source>
</evidence>
<evidence type="ECO:0000313" key="4">
    <source>
        <dbReference type="Proteomes" id="UP000683925"/>
    </source>
</evidence>
<dbReference type="PROSITE" id="PS50294">
    <property type="entry name" value="WD_REPEATS_REGION"/>
    <property type="match status" value="1"/>
</dbReference>
<dbReference type="SMART" id="SM00320">
    <property type="entry name" value="WD40"/>
    <property type="match status" value="3"/>
</dbReference>